<proteinExistence type="predicted"/>
<organism evidence="2 3">
    <name type="scientific">Datura stramonium</name>
    <name type="common">Jimsonweed</name>
    <name type="synonym">Common thornapple</name>
    <dbReference type="NCBI Taxonomy" id="4076"/>
    <lineage>
        <taxon>Eukaryota</taxon>
        <taxon>Viridiplantae</taxon>
        <taxon>Streptophyta</taxon>
        <taxon>Embryophyta</taxon>
        <taxon>Tracheophyta</taxon>
        <taxon>Spermatophyta</taxon>
        <taxon>Magnoliopsida</taxon>
        <taxon>eudicotyledons</taxon>
        <taxon>Gunneridae</taxon>
        <taxon>Pentapetalae</taxon>
        <taxon>asterids</taxon>
        <taxon>lamiids</taxon>
        <taxon>Solanales</taxon>
        <taxon>Solanaceae</taxon>
        <taxon>Solanoideae</taxon>
        <taxon>Datureae</taxon>
        <taxon>Datura</taxon>
    </lineage>
</organism>
<evidence type="ECO:0000313" key="2">
    <source>
        <dbReference type="EMBL" id="MCD7461769.1"/>
    </source>
</evidence>
<sequence>MAKRSLGPERPPPRADSSFCSSAPFFRKKGKQKIFGKSKEDFPVHSSQNISRSQAITAGDPSGCLAAYLCSTSMIHSDWKNLSSLLREKRESAKTANAARELECGYSAKS</sequence>
<name>A0ABS8STE4_DATST</name>
<dbReference type="EMBL" id="JACEIK010000753">
    <property type="protein sequence ID" value="MCD7461769.1"/>
    <property type="molecule type" value="Genomic_DNA"/>
</dbReference>
<gene>
    <name evidence="2" type="ORF">HAX54_047068</name>
</gene>
<dbReference type="Proteomes" id="UP000823775">
    <property type="component" value="Unassembled WGS sequence"/>
</dbReference>
<feature type="region of interest" description="Disordered" evidence="1">
    <location>
        <begin position="1"/>
        <end position="20"/>
    </location>
</feature>
<reference evidence="2 3" key="1">
    <citation type="journal article" date="2021" name="BMC Genomics">
        <title>Datura genome reveals duplications of psychoactive alkaloid biosynthetic genes and high mutation rate following tissue culture.</title>
        <authorList>
            <person name="Rajewski A."/>
            <person name="Carter-House D."/>
            <person name="Stajich J."/>
            <person name="Litt A."/>
        </authorList>
    </citation>
    <scope>NUCLEOTIDE SEQUENCE [LARGE SCALE GENOMIC DNA]</scope>
    <source>
        <strain evidence="2">AR-01</strain>
    </source>
</reference>
<protein>
    <submittedName>
        <fullName evidence="2">Uncharacterized protein</fullName>
    </submittedName>
</protein>
<evidence type="ECO:0000313" key="3">
    <source>
        <dbReference type="Proteomes" id="UP000823775"/>
    </source>
</evidence>
<evidence type="ECO:0000256" key="1">
    <source>
        <dbReference type="SAM" id="MobiDB-lite"/>
    </source>
</evidence>
<accession>A0ABS8STE4</accession>
<comment type="caution">
    <text evidence="2">The sequence shown here is derived from an EMBL/GenBank/DDBJ whole genome shotgun (WGS) entry which is preliminary data.</text>
</comment>
<keyword evidence="3" id="KW-1185">Reference proteome</keyword>